<feature type="region of interest" description="Disordered" evidence="1">
    <location>
        <begin position="633"/>
        <end position="674"/>
    </location>
</feature>
<feature type="region of interest" description="Disordered" evidence="1">
    <location>
        <begin position="935"/>
        <end position="958"/>
    </location>
</feature>
<gene>
    <name evidence="2" type="ORF">SCLAV_0549</name>
</gene>
<dbReference type="OrthoDB" id="3245799at2"/>
<name>E2Q9K5_STRCL</name>
<dbReference type="KEGG" id="sclf:BB341_25145"/>
<evidence type="ECO:0000313" key="3">
    <source>
        <dbReference type="Proteomes" id="UP000002357"/>
    </source>
</evidence>
<feature type="compositionally biased region" description="Basic and acidic residues" evidence="1">
    <location>
        <begin position="935"/>
        <end position="946"/>
    </location>
</feature>
<protein>
    <submittedName>
        <fullName evidence="2">Putative secreted protein</fullName>
    </submittedName>
</protein>
<feature type="region of interest" description="Disordered" evidence="1">
    <location>
        <begin position="396"/>
        <end position="423"/>
    </location>
</feature>
<dbReference type="RefSeq" id="WP_003959622.1">
    <property type="nucleotide sequence ID" value="NZ_CM000913.1"/>
</dbReference>
<dbReference type="Proteomes" id="UP000002357">
    <property type="component" value="Chromosome"/>
</dbReference>
<dbReference type="eggNOG" id="ENOG502Z9S7">
    <property type="taxonomic scope" value="Bacteria"/>
</dbReference>
<evidence type="ECO:0000313" key="2">
    <source>
        <dbReference type="EMBL" id="EFG05625.1"/>
    </source>
</evidence>
<keyword evidence="3" id="KW-1185">Reference proteome</keyword>
<sequence>MNAILDTVRRGAFREVATELAPLTAAERKELLPELKALRTELRGWGWEEWRTRGRISTALLVAGAGCHPGAAAAAGWIGARDLRMSRGPGDAPVLPAVLAALAGRDPDWLGDLAHRLAARASTGADDYPLIRELVALSGRPVPTDDPCVRGWAVHVHRHRELLRHLDREPAVDVLAPRLFELPELPGELLWSAEEDGPQHWPQALARLSVSDAVERPVIVDACVSRLLRGGRPQELKFFRAVLRALALTPEEESARIPDWMGMAADGTGPVAAHAQGVLGALAERGTLSEHDFAQTSGAVFFRSEKTLVRTQLTLLGRTVRARAKAGDAAAVATLLRAAGDAFGHADTGVQDRALKLVARHLPDVDAGVRQELAEAAALLGPAHRETAAGLFGSLLPEDGPEPGAEETLPPVPARRAVPGPPDSVGEFTADLVAVMDRDDRDPDRIAFERTLDALVRLAHTDRERLAEAMRETFAGQWWFGPDHDSRYVSRRMARVSAGLELLVATVADVVPTEVVRRIHRRSTGPGVCAVGGMCGVITARIAEAAWLIRTERPPLLLATPTWETGALDAEVLLERLREYQRLGADPGPVDFTQALLRVAPGTGGPVAREAALLGTEEGDRLAAWLEGTAPELPALTHPAPVDLSDPAGPQDAPEGTGEDPARGAESTGGGLLGLTARTARALTGRVRQRTAAQRALPGPFRWLAQRPDPAHTHSHSCAGWYLSLEQVAPLWTTALPHHREAVASWLRVFMEHLVDQYADRLDWQNMTSALARLAEGEGDGPAGPELHRAVALGLDAPDSGARLGAVDALLVLAARGQLDPVLLGGRLGTMFRNGALKPNRLADAARTAAATGAYTTTWAVLAAALPALLGAVPVARSLGEVLEVAADCAERSGPAVARPPASLPELLPGLGELAGRGGSSIRVAQAARLLTAVRRHEAGPADGGREQSPPGTAKKSA</sequence>
<proteinExistence type="predicted"/>
<dbReference type="EMBL" id="CM000913">
    <property type="protein sequence ID" value="EFG05625.1"/>
    <property type="molecule type" value="Genomic_DNA"/>
</dbReference>
<dbReference type="GeneID" id="93734840"/>
<accession>E2Q9K5</accession>
<dbReference type="AlphaFoldDB" id="E2Q9K5"/>
<evidence type="ECO:0000256" key="1">
    <source>
        <dbReference type="SAM" id="MobiDB-lite"/>
    </source>
</evidence>
<reference evidence="2 3" key="1">
    <citation type="journal article" date="2010" name="Genome Biol. Evol.">
        <title>The sequence of a 1.8-mb bacterial linear plasmid reveals a rich evolutionary reservoir of secondary metabolic pathways.</title>
        <authorList>
            <person name="Medema M.H."/>
            <person name="Trefzer A."/>
            <person name="Kovalchuk A."/>
            <person name="van den Berg M."/>
            <person name="Mueller U."/>
            <person name="Heijne W."/>
            <person name="Wu L."/>
            <person name="Alam M.T."/>
            <person name="Ronning C.M."/>
            <person name="Nierman W.C."/>
            <person name="Bovenberg R.A.L."/>
            <person name="Breitling R."/>
            <person name="Takano E."/>
        </authorList>
    </citation>
    <scope>NUCLEOTIDE SEQUENCE [LARGE SCALE GENOMIC DNA]</scope>
    <source>
        <strain evidence="3">ATCC 27064 / DSM 738 / JCM 4710 / NBRC 13307 / NCIMB 12785 / NRRL 3585 / VKM Ac-602</strain>
    </source>
</reference>
<organism evidence="2 3">
    <name type="scientific">Streptomyces clavuligerus</name>
    <dbReference type="NCBI Taxonomy" id="1901"/>
    <lineage>
        <taxon>Bacteria</taxon>
        <taxon>Bacillati</taxon>
        <taxon>Actinomycetota</taxon>
        <taxon>Actinomycetes</taxon>
        <taxon>Kitasatosporales</taxon>
        <taxon>Streptomycetaceae</taxon>
        <taxon>Streptomyces</taxon>
    </lineage>
</organism>
<dbReference type="STRING" id="1901.BB341_25145"/>